<dbReference type="NCBIfam" id="NF033633">
    <property type="entry name" value="SLATT_2"/>
    <property type="match status" value="1"/>
</dbReference>
<dbReference type="AlphaFoldDB" id="A0A4Y3R6B1"/>
<dbReference type="RefSeq" id="WP_308698385.1">
    <property type="nucleotide sequence ID" value="NZ_JAUZGE010000384.1"/>
</dbReference>
<gene>
    <name evidence="4" type="ORF">SCA03_57760</name>
</gene>
<evidence type="ECO:0000256" key="2">
    <source>
        <dbReference type="SAM" id="Phobius"/>
    </source>
</evidence>
<feature type="domain" description="SMODS and SLOG-associating 2TM effector" evidence="3">
    <location>
        <begin position="5"/>
        <end position="199"/>
    </location>
</feature>
<evidence type="ECO:0000313" key="5">
    <source>
        <dbReference type="Proteomes" id="UP000319210"/>
    </source>
</evidence>
<feature type="transmembrane region" description="Helical" evidence="2">
    <location>
        <begin position="54"/>
        <end position="72"/>
    </location>
</feature>
<keyword evidence="5" id="KW-1185">Reference proteome</keyword>
<dbReference type="Pfam" id="PF18183">
    <property type="entry name" value="SLATT_2"/>
    <property type="match status" value="1"/>
</dbReference>
<evidence type="ECO:0000313" key="4">
    <source>
        <dbReference type="EMBL" id="GEB53225.1"/>
    </source>
</evidence>
<protein>
    <recommendedName>
        <fullName evidence="3">SMODS and SLOG-associating 2TM effector domain-containing protein</fullName>
    </recommendedName>
</protein>
<comment type="caution">
    <text evidence="4">The sequence shown here is derived from an EMBL/GenBank/DDBJ whole genome shotgun (WGS) entry which is preliminary data.</text>
</comment>
<keyword evidence="2" id="KW-1133">Transmembrane helix</keyword>
<sequence length="240" mass="25701">MRQPDLLGRGFPSGDWEEPAERLEELYHWVEEEALALVEWYLADRARKRRWARVLRAGTAAGAAAGAALPLLETAGLAGGPPDDRAAALGPVGAAGYLGLLLAVVCLLADRWLGLTSGWMRSVAAAQAVQRRLEALRYAWAAERIREVLGPTDGSAGDAAERALGLLRRFSEDVSELVRGETTGWMVEFRTGPGSVPLHLHTPGRPGPHRAGSGRPAPGRHPLPPAGPRPHMPRQRPPGG</sequence>
<proteinExistence type="predicted"/>
<keyword evidence="2" id="KW-0812">Transmembrane</keyword>
<organism evidence="4 5">
    <name type="scientific">Streptomyces cacaoi</name>
    <dbReference type="NCBI Taxonomy" id="1898"/>
    <lineage>
        <taxon>Bacteria</taxon>
        <taxon>Bacillati</taxon>
        <taxon>Actinomycetota</taxon>
        <taxon>Actinomycetes</taxon>
        <taxon>Kitasatosporales</taxon>
        <taxon>Streptomycetaceae</taxon>
        <taxon>Streptomyces</taxon>
    </lineage>
</organism>
<name>A0A4Y3R6B1_STRCI</name>
<feature type="region of interest" description="Disordered" evidence="1">
    <location>
        <begin position="196"/>
        <end position="240"/>
    </location>
</feature>
<reference evidence="4 5" key="1">
    <citation type="submission" date="2019-06" db="EMBL/GenBank/DDBJ databases">
        <title>Whole genome shotgun sequence of Streptomyces cacaoi subsp. cacaoi NBRC 12748.</title>
        <authorList>
            <person name="Hosoyama A."/>
            <person name="Uohara A."/>
            <person name="Ohji S."/>
            <person name="Ichikawa N."/>
        </authorList>
    </citation>
    <scope>NUCLEOTIDE SEQUENCE [LARGE SCALE GENOMIC DNA]</scope>
    <source>
        <strain evidence="4 5">NBRC 12748</strain>
    </source>
</reference>
<dbReference type="Proteomes" id="UP000319210">
    <property type="component" value="Unassembled WGS sequence"/>
</dbReference>
<feature type="transmembrane region" description="Helical" evidence="2">
    <location>
        <begin position="92"/>
        <end position="113"/>
    </location>
</feature>
<evidence type="ECO:0000256" key="1">
    <source>
        <dbReference type="SAM" id="MobiDB-lite"/>
    </source>
</evidence>
<evidence type="ECO:0000259" key="3">
    <source>
        <dbReference type="Pfam" id="PF18183"/>
    </source>
</evidence>
<accession>A0A4Y3R6B1</accession>
<feature type="compositionally biased region" description="Pro residues" evidence="1">
    <location>
        <begin position="219"/>
        <end position="240"/>
    </location>
</feature>
<dbReference type="EMBL" id="BJMM01000045">
    <property type="protein sequence ID" value="GEB53225.1"/>
    <property type="molecule type" value="Genomic_DNA"/>
</dbReference>
<keyword evidence="2" id="KW-0472">Membrane</keyword>
<dbReference type="InterPro" id="IPR040688">
    <property type="entry name" value="SLATT_2"/>
</dbReference>